<dbReference type="HAMAP" id="MF_00238">
    <property type="entry name" value="Cytidyl_kinase_type1"/>
    <property type="match status" value="1"/>
</dbReference>
<keyword evidence="2 8" id="KW-0808">Transferase</keyword>
<dbReference type="GO" id="GO:0036430">
    <property type="term" value="F:CMP kinase activity"/>
    <property type="evidence" value="ECO:0007669"/>
    <property type="project" value="RHEA"/>
</dbReference>
<protein>
    <recommendedName>
        <fullName evidence="8">Cytidylate kinase</fullName>
        <shortName evidence="8">CK</shortName>
        <ecNumber evidence="8">2.7.4.25</ecNumber>
    </recommendedName>
    <alternativeName>
        <fullName evidence="8">Cytidine monophosphate kinase</fullName>
        <shortName evidence="8">CMP kinase</shortName>
    </alternativeName>
</protein>
<dbReference type="GO" id="GO:0006220">
    <property type="term" value="P:pyrimidine nucleotide metabolic process"/>
    <property type="evidence" value="ECO:0007669"/>
    <property type="project" value="UniProtKB-UniRule"/>
</dbReference>
<dbReference type="SUPFAM" id="SSF52540">
    <property type="entry name" value="P-loop containing nucleoside triphosphate hydrolases"/>
    <property type="match status" value="1"/>
</dbReference>
<organism evidence="10 11">
    <name type="scientific">Duncaniella dubosii</name>
    <dbReference type="NCBI Taxonomy" id="2518971"/>
    <lineage>
        <taxon>Bacteria</taxon>
        <taxon>Pseudomonadati</taxon>
        <taxon>Bacteroidota</taxon>
        <taxon>Bacteroidia</taxon>
        <taxon>Bacteroidales</taxon>
        <taxon>Muribaculaceae</taxon>
        <taxon>Duncaniella</taxon>
    </lineage>
</organism>
<dbReference type="InterPro" id="IPR027417">
    <property type="entry name" value="P-loop_NTPase"/>
</dbReference>
<dbReference type="Pfam" id="PF02224">
    <property type="entry name" value="Cytidylate_kin"/>
    <property type="match status" value="1"/>
</dbReference>
<dbReference type="Proteomes" id="UP000297149">
    <property type="component" value="Chromosome"/>
</dbReference>
<sequence length="244" mass="27292">MAQQQSCSTFQLNYMNSDKIIIAIDGYSSSGKSTMARKLAKTIGYRYIDSGAMYRAVTLYAMRHGIIRPDGSVDAESLVDSLPSINIDFRVDDNGQQTMLNGEIVENEIRTLEVSNHVSPVAAIPAVRHSLVRMQREMGHTKGIVMDGRDIGTVVFPDAEMKVFCNATPERRAERRFKELTAKGTSVTYEDVLANVMERDHIDMTREESPLRCAEDAVALDNSAMSIDEQNDWLLNLYNSITTK</sequence>
<reference evidence="11" key="1">
    <citation type="submission" date="2019-02" db="EMBL/GenBank/DDBJ databases">
        <title>Isolation and identification of novel species under the genus Muribaculum.</title>
        <authorList>
            <person name="Miyake S."/>
            <person name="Ding Y."/>
            <person name="Low A."/>
            <person name="Soh M."/>
            <person name="Seedorf H."/>
        </authorList>
    </citation>
    <scope>NUCLEOTIDE SEQUENCE [LARGE SCALE GENOMIC DNA]</scope>
    <source>
        <strain evidence="11">H5</strain>
    </source>
</reference>
<evidence type="ECO:0000313" key="11">
    <source>
        <dbReference type="Proteomes" id="UP000297149"/>
    </source>
</evidence>
<dbReference type="NCBIfam" id="TIGR00017">
    <property type="entry name" value="cmk"/>
    <property type="match status" value="1"/>
</dbReference>
<feature type="binding site" evidence="8">
    <location>
        <begin position="26"/>
        <end position="34"/>
    </location>
    <ligand>
        <name>ATP</name>
        <dbReference type="ChEBI" id="CHEBI:30616"/>
    </ligand>
</feature>
<evidence type="ECO:0000259" key="9">
    <source>
        <dbReference type="Pfam" id="PF02224"/>
    </source>
</evidence>
<evidence type="ECO:0000256" key="5">
    <source>
        <dbReference type="ARBA" id="ARBA00022840"/>
    </source>
</evidence>
<comment type="similarity">
    <text evidence="1 8">Belongs to the cytidylate kinase family. Type 1 subfamily.</text>
</comment>
<dbReference type="GO" id="GO:0036431">
    <property type="term" value="F:dCMP kinase activity"/>
    <property type="evidence" value="ECO:0007669"/>
    <property type="project" value="InterPro"/>
</dbReference>
<comment type="catalytic activity">
    <reaction evidence="7 8">
        <text>CMP + ATP = CDP + ADP</text>
        <dbReference type="Rhea" id="RHEA:11600"/>
        <dbReference type="ChEBI" id="CHEBI:30616"/>
        <dbReference type="ChEBI" id="CHEBI:58069"/>
        <dbReference type="ChEBI" id="CHEBI:60377"/>
        <dbReference type="ChEBI" id="CHEBI:456216"/>
        <dbReference type="EC" id="2.7.4.25"/>
    </reaction>
</comment>
<accession>A0A4P7W5Y7</accession>
<evidence type="ECO:0000256" key="4">
    <source>
        <dbReference type="ARBA" id="ARBA00022777"/>
    </source>
</evidence>
<evidence type="ECO:0000256" key="6">
    <source>
        <dbReference type="ARBA" id="ARBA00047615"/>
    </source>
</evidence>
<dbReference type="PANTHER" id="PTHR21299:SF2">
    <property type="entry name" value="CYTIDYLATE KINASE"/>
    <property type="match status" value="1"/>
</dbReference>
<keyword evidence="11" id="KW-1185">Reference proteome</keyword>
<dbReference type="EC" id="2.7.4.25" evidence="8"/>
<dbReference type="KEGG" id="ddb:E7747_14160"/>
<dbReference type="GO" id="GO:0015949">
    <property type="term" value="P:nucleobase-containing small molecule interconversion"/>
    <property type="evidence" value="ECO:0007669"/>
    <property type="project" value="TreeGrafter"/>
</dbReference>
<dbReference type="InterPro" id="IPR003136">
    <property type="entry name" value="Cytidylate_kin"/>
</dbReference>
<evidence type="ECO:0000256" key="1">
    <source>
        <dbReference type="ARBA" id="ARBA00009427"/>
    </source>
</evidence>
<evidence type="ECO:0000256" key="3">
    <source>
        <dbReference type="ARBA" id="ARBA00022741"/>
    </source>
</evidence>
<gene>
    <name evidence="8" type="primary">cmk</name>
    <name evidence="10" type="ORF">E7747_14160</name>
</gene>
<evidence type="ECO:0000313" key="10">
    <source>
        <dbReference type="EMBL" id="QCD43312.1"/>
    </source>
</evidence>
<keyword evidence="5 8" id="KW-0067">ATP-binding</keyword>
<feature type="domain" description="Cytidylate kinase" evidence="9">
    <location>
        <begin position="22"/>
        <end position="237"/>
    </location>
</feature>
<comment type="subcellular location">
    <subcellularLocation>
        <location evidence="8">Cytoplasm</location>
    </subcellularLocation>
</comment>
<keyword evidence="3 8" id="KW-0547">Nucleotide-binding</keyword>
<dbReference type="EMBL" id="CP039396">
    <property type="protein sequence ID" value="QCD43312.1"/>
    <property type="molecule type" value="Genomic_DNA"/>
</dbReference>
<comment type="catalytic activity">
    <reaction evidence="6 8">
        <text>dCMP + ATP = dCDP + ADP</text>
        <dbReference type="Rhea" id="RHEA:25094"/>
        <dbReference type="ChEBI" id="CHEBI:30616"/>
        <dbReference type="ChEBI" id="CHEBI:57566"/>
        <dbReference type="ChEBI" id="CHEBI:58593"/>
        <dbReference type="ChEBI" id="CHEBI:456216"/>
        <dbReference type="EC" id="2.7.4.25"/>
    </reaction>
</comment>
<dbReference type="InterPro" id="IPR011994">
    <property type="entry name" value="Cytidylate_kinase_dom"/>
</dbReference>
<name>A0A4P7W5Y7_9BACT</name>
<dbReference type="AlphaFoldDB" id="A0A4P7W5Y7"/>
<evidence type="ECO:0000256" key="8">
    <source>
        <dbReference type="HAMAP-Rule" id="MF_00238"/>
    </source>
</evidence>
<keyword evidence="8" id="KW-0963">Cytoplasm</keyword>
<evidence type="ECO:0000256" key="2">
    <source>
        <dbReference type="ARBA" id="ARBA00022679"/>
    </source>
</evidence>
<dbReference type="GO" id="GO:0005524">
    <property type="term" value="F:ATP binding"/>
    <property type="evidence" value="ECO:0007669"/>
    <property type="project" value="UniProtKB-UniRule"/>
</dbReference>
<dbReference type="CDD" id="cd02020">
    <property type="entry name" value="CMPK"/>
    <property type="match status" value="1"/>
</dbReference>
<dbReference type="GO" id="GO:0005829">
    <property type="term" value="C:cytosol"/>
    <property type="evidence" value="ECO:0007669"/>
    <property type="project" value="TreeGrafter"/>
</dbReference>
<dbReference type="Gene3D" id="3.40.50.300">
    <property type="entry name" value="P-loop containing nucleotide triphosphate hydrolases"/>
    <property type="match status" value="1"/>
</dbReference>
<proteinExistence type="inferred from homology"/>
<dbReference type="PANTHER" id="PTHR21299">
    <property type="entry name" value="CYTIDYLATE KINASE/PANTOATE-BETA-ALANINE LIGASE"/>
    <property type="match status" value="1"/>
</dbReference>
<evidence type="ECO:0000256" key="7">
    <source>
        <dbReference type="ARBA" id="ARBA00048478"/>
    </source>
</evidence>
<keyword evidence="4 8" id="KW-0418">Kinase</keyword>